<keyword evidence="2" id="KW-1185">Reference proteome</keyword>
<protein>
    <submittedName>
        <fullName evidence="1">Uncharacterized protein</fullName>
    </submittedName>
</protein>
<dbReference type="STRING" id="1702221.AALO17_15620"/>
<gene>
    <name evidence="1" type="ORF">AALO17_15620</name>
</gene>
<evidence type="ECO:0000313" key="2">
    <source>
        <dbReference type="Proteomes" id="UP000069771"/>
    </source>
</evidence>
<dbReference type="AlphaFoldDB" id="A0A140DVL9"/>
<evidence type="ECO:0000313" key="1">
    <source>
        <dbReference type="EMBL" id="AMK54696.1"/>
    </source>
</evidence>
<dbReference type="EMBL" id="CP011391">
    <property type="protein sequence ID" value="AMK54696.1"/>
    <property type="molecule type" value="Genomic_DNA"/>
</dbReference>
<name>A0A140DVL9_9FIRM</name>
<dbReference type="KEGG" id="fro:AALO17_15620"/>
<dbReference type="Proteomes" id="UP000069771">
    <property type="component" value="Chromosome"/>
</dbReference>
<reference evidence="1 2" key="1">
    <citation type="journal article" date="2016" name="Gut Pathog.">
        <title>Whole genome sequencing of "Faecalibaculum rodentium" ALO17, isolated from C57BL/6J laboratory mouse feces.</title>
        <authorList>
            <person name="Lim S."/>
            <person name="Chang D.H."/>
            <person name="Ahn S."/>
            <person name="Kim B.C."/>
        </authorList>
    </citation>
    <scope>NUCLEOTIDE SEQUENCE [LARGE SCALE GENOMIC DNA]</scope>
    <source>
        <strain evidence="1 2">Alo17</strain>
    </source>
</reference>
<proteinExistence type="predicted"/>
<accession>A0A140DVL9</accession>
<organism evidence="1 2">
    <name type="scientific">Faecalibaculum rodentium</name>
    <dbReference type="NCBI Taxonomy" id="1702221"/>
    <lineage>
        <taxon>Bacteria</taxon>
        <taxon>Bacillati</taxon>
        <taxon>Bacillota</taxon>
        <taxon>Erysipelotrichia</taxon>
        <taxon>Erysipelotrichales</taxon>
        <taxon>Erysipelotrichaceae</taxon>
        <taxon>Faecalibaculum</taxon>
    </lineage>
</organism>
<sequence>MRILSGLPAAFFAFLFICRVICLLRQAGKPVNETTFLWNGCLQGTVCKWCFKVSCILFHAGIHFVSSV</sequence>